<proteinExistence type="predicted"/>
<reference evidence="1 2" key="1">
    <citation type="journal article" date="2022" name="Plant J.">
        <title>Chromosome-level genome of Camellia lanceoleosa provides a valuable resource for understanding genome evolution and self-incompatibility.</title>
        <authorList>
            <person name="Gong W."/>
            <person name="Xiao S."/>
            <person name="Wang L."/>
            <person name="Liao Z."/>
            <person name="Chang Y."/>
            <person name="Mo W."/>
            <person name="Hu G."/>
            <person name="Li W."/>
            <person name="Zhao G."/>
            <person name="Zhu H."/>
            <person name="Hu X."/>
            <person name="Ji K."/>
            <person name="Xiang X."/>
            <person name="Song Q."/>
            <person name="Yuan D."/>
            <person name="Jin S."/>
            <person name="Zhang L."/>
        </authorList>
    </citation>
    <scope>NUCLEOTIDE SEQUENCE [LARGE SCALE GENOMIC DNA]</scope>
    <source>
        <strain evidence="1">SQ_2022a</strain>
    </source>
</reference>
<keyword evidence="1" id="KW-0548">Nucleotidyltransferase</keyword>
<sequence length="963" mass="111584">MLHLSTFRPDCRWSQDEIVKGTIEMIMRQHSPSSNVLCSDYDMRHRSSPTIELLTCLAWGLLLRRVGDGIMVYLLKYTSIFLPLPRKQHYQVAGFPISDFCFKSKHISKPNYQHSSLVLGNTNGEHRECSNQITANSRKRLRQFSWQRHRKRRQLDIQETYSLTQCTRTMSDRERPSERPQSGLNTSMPLQCSCCLVLQTLQRVTREAGIDKQFMFYKLNPNFSCANVLFKDIFGLSDATLSVLSKPCFHSTNCCLSNNKCLYHSLVKLLKNLIHNARLPTFEGNKFQTNSLGKRHAKVLQQGKLPLDKCSSLETDLGKRTPETSDHQFVPSLSCCTKNQVVSFIWAVCRNIVPPDLLGTTSNWRILRRNISWFVRLRRFEKFSLKQCMHKLKTSLFPLLSNKHSSCCSNDFVLKHTKVQSADMPRKCSQVNNVADAMKHKIVEKWIFWLFSRLVVPLVQANFYVTESEHGKQDVFYYRKSIWKKVMNLNDQNYLPLNDASVRNIIGKRSFGFSRVRLRPKGNGVRVLANLKASSRMPIKEHSLKVLSCGLLGKLSLHPRHVKYDTFKSVNNVLRDLHAFLKGLQMKKPEKLGSSVFDTMMFTESYALSYHLNVLQLDKKYYLQHVGIPQGSVLSSLLCSFYYGHLETNVILPFLEKNPEPSTGYLSERHDDYDASAEVKRSESPVITSSPKYMLFRFIDDFLFISTCKKQAARFFSRLQRGFREYNCYMNQEKCGLNFDIDQKSGITSNRVHMGDDGITFLRWCGLFINCCTLEVQADYTRYLNFHLSSTLTVCWQGKPGRHLKAKLCDYLRPKCHPIFYDSNINSAVVVRLNIYQAFLLCGMKFHCYVYDLSDICRLNAKSYIGIIEGSLRYMRKLIKKRMHSMDVDSTFRPIFQVEKGEVEWLGLVAYIQVLKRKQSRYKELLSLLRSRLIAQEKAKCVSSILKDAVDDSRSSVMWKIMY</sequence>
<keyword evidence="2" id="KW-1185">Reference proteome</keyword>
<evidence type="ECO:0000313" key="1">
    <source>
        <dbReference type="EMBL" id="KAI8020699.1"/>
    </source>
</evidence>
<comment type="caution">
    <text evidence="1">The sequence shown here is derived from an EMBL/GenBank/DDBJ whole genome shotgun (WGS) entry which is preliminary data.</text>
</comment>
<name>A0ACC0I4V2_9ERIC</name>
<keyword evidence="1" id="KW-0695">RNA-directed DNA polymerase</keyword>
<dbReference type="Proteomes" id="UP001060215">
    <property type="component" value="Chromosome 6"/>
</dbReference>
<dbReference type="EMBL" id="CM045763">
    <property type="protein sequence ID" value="KAI8020699.1"/>
    <property type="molecule type" value="Genomic_DNA"/>
</dbReference>
<evidence type="ECO:0000313" key="2">
    <source>
        <dbReference type="Proteomes" id="UP001060215"/>
    </source>
</evidence>
<organism evidence="1 2">
    <name type="scientific">Camellia lanceoleosa</name>
    <dbReference type="NCBI Taxonomy" id="1840588"/>
    <lineage>
        <taxon>Eukaryota</taxon>
        <taxon>Viridiplantae</taxon>
        <taxon>Streptophyta</taxon>
        <taxon>Embryophyta</taxon>
        <taxon>Tracheophyta</taxon>
        <taxon>Spermatophyta</taxon>
        <taxon>Magnoliopsida</taxon>
        <taxon>eudicotyledons</taxon>
        <taxon>Gunneridae</taxon>
        <taxon>Pentapetalae</taxon>
        <taxon>asterids</taxon>
        <taxon>Ericales</taxon>
        <taxon>Theaceae</taxon>
        <taxon>Camellia</taxon>
    </lineage>
</organism>
<keyword evidence="1" id="KW-0808">Transferase</keyword>
<protein>
    <submittedName>
        <fullName evidence="1">Telomerase reverse transcriptase</fullName>
    </submittedName>
</protein>
<gene>
    <name evidence="1" type="ORF">LOK49_LG03G01340</name>
</gene>
<accession>A0ACC0I4V2</accession>